<accession>A0ABW4PWG6</accession>
<evidence type="ECO:0000313" key="2">
    <source>
        <dbReference type="EMBL" id="MFD1833793.1"/>
    </source>
</evidence>
<feature type="compositionally biased region" description="Polar residues" evidence="1">
    <location>
        <begin position="47"/>
        <end position="63"/>
    </location>
</feature>
<reference evidence="3" key="1">
    <citation type="journal article" date="2019" name="Int. J. Syst. Evol. Microbiol.">
        <title>The Global Catalogue of Microorganisms (GCM) 10K type strain sequencing project: providing services to taxonomists for standard genome sequencing and annotation.</title>
        <authorList>
            <consortium name="The Broad Institute Genomics Platform"/>
            <consortium name="The Broad Institute Genome Sequencing Center for Infectious Disease"/>
            <person name="Wu L."/>
            <person name="Ma J."/>
        </authorList>
    </citation>
    <scope>NUCLEOTIDE SEQUENCE [LARGE SCALE GENOMIC DNA]</scope>
    <source>
        <strain evidence="3">JCM 11650</strain>
    </source>
</reference>
<gene>
    <name evidence="2" type="ORF">ACFSDA_01775</name>
</gene>
<evidence type="ECO:0000313" key="3">
    <source>
        <dbReference type="Proteomes" id="UP001597280"/>
    </source>
</evidence>
<comment type="caution">
    <text evidence="2">The sequence shown here is derived from an EMBL/GenBank/DDBJ whole genome shotgun (WGS) entry which is preliminary data.</text>
</comment>
<keyword evidence="3" id="KW-1185">Reference proteome</keyword>
<evidence type="ECO:0000256" key="1">
    <source>
        <dbReference type="SAM" id="MobiDB-lite"/>
    </source>
</evidence>
<protein>
    <recommendedName>
        <fullName evidence="4">ATP-grasp-modified RiPP</fullName>
    </recommendedName>
</protein>
<organism evidence="2 3">
    <name type="scientific">Brachybacterium rhamnosum</name>
    <dbReference type="NCBI Taxonomy" id="173361"/>
    <lineage>
        <taxon>Bacteria</taxon>
        <taxon>Bacillati</taxon>
        <taxon>Actinomycetota</taxon>
        <taxon>Actinomycetes</taxon>
        <taxon>Micrococcales</taxon>
        <taxon>Dermabacteraceae</taxon>
        <taxon>Brachybacterium</taxon>
    </lineage>
</organism>
<dbReference type="RefSeq" id="WP_343903415.1">
    <property type="nucleotide sequence ID" value="NZ_BAAAIS010000001.1"/>
</dbReference>
<feature type="compositionally biased region" description="Acidic residues" evidence="1">
    <location>
        <begin position="65"/>
        <end position="74"/>
    </location>
</feature>
<sequence length="74" mass="7930">MQEQESRRPRLRRAPSLPEVFPGQNERADGIEIAYESGATEHVDPTAGSSFLDSGTITLTPSASDEGDAPADRS</sequence>
<proteinExistence type="predicted"/>
<evidence type="ECO:0008006" key="4">
    <source>
        <dbReference type="Google" id="ProtNLM"/>
    </source>
</evidence>
<name>A0ABW4PWG6_9MICO</name>
<dbReference type="EMBL" id="JBHUFL010000001">
    <property type="protein sequence ID" value="MFD1833793.1"/>
    <property type="molecule type" value="Genomic_DNA"/>
</dbReference>
<feature type="region of interest" description="Disordered" evidence="1">
    <location>
        <begin position="42"/>
        <end position="74"/>
    </location>
</feature>
<feature type="region of interest" description="Disordered" evidence="1">
    <location>
        <begin position="1"/>
        <end position="28"/>
    </location>
</feature>
<dbReference type="Proteomes" id="UP001597280">
    <property type="component" value="Unassembled WGS sequence"/>
</dbReference>